<evidence type="ECO:0000256" key="1">
    <source>
        <dbReference type="SAM" id="Phobius"/>
    </source>
</evidence>
<keyword evidence="1" id="KW-0472">Membrane</keyword>
<dbReference type="AlphaFoldDB" id="A0A2I0A5Q1"/>
<keyword evidence="3" id="KW-1185">Reference proteome</keyword>
<proteinExistence type="predicted"/>
<dbReference type="EMBL" id="KZ452015">
    <property type="protein sequence ID" value="PKA50856.1"/>
    <property type="molecule type" value="Genomic_DNA"/>
</dbReference>
<keyword evidence="1" id="KW-1133">Transmembrane helix</keyword>
<keyword evidence="1" id="KW-0812">Transmembrane</keyword>
<organism evidence="2 3">
    <name type="scientific">Apostasia shenzhenica</name>
    <dbReference type="NCBI Taxonomy" id="1088818"/>
    <lineage>
        <taxon>Eukaryota</taxon>
        <taxon>Viridiplantae</taxon>
        <taxon>Streptophyta</taxon>
        <taxon>Embryophyta</taxon>
        <taxon>Tracheophyta</taxon>
        <taxon>Spermatophyta</taxon>
        <taxon>Magnoliopsida</taxon>
        <taxon>Liliopsida</taxon>
        <taxon>Asparagales</taxon>
        <taxon>Orchidaceae</taxon>
        <taxon>Apostasioideae</taxon>
        <taxon>Apostasia</taxon>
    </lineage>
</organism>
<evidence type="ECO:0000313" key="2">
    <source>
        <dbReference type="EMBL" id="PKA50856.1"/>
    </source>
</evidence>
<name>A0A2I0A5Q1_9ASPA</name>
<sequence length="62" mass="7325">MRDLPSHENLKLLWDYVKKIVRSRTLCPEIHRDELPDLIFLVCIGGLIFSYLVQLLHEPHSL</sequence>
<feature type="transmembrane region" description="Helical" evidence="1">
    <location>
        <begin position="38"/>
        <end position="56"/>
    </location>
</feature>
<evidence type="ECO:0000313" key="3">
    <source>
        <dbReference type="Proteomes" id="UP000236161"/>
    </source>
</evidence>
<dbReference type="Proteomes" id="UP000236161">
    <property type="component" value="Unassembled WGS sequence"/>
</dbReference>
<accession>A0A2I0A5Q1</accession>
<reference evidence="2 3" key="1">
    <citation type="journal article" date="2017" name="Nature">
        <title>The Apostasia genome and the evolution of orchids.</title>
        <authorList>
            <person name="Zhang G.Q."/>
            <person name="Liu K.W."/>
            <person name="Li Z."/>
            <person name="Lohaus R."/>
            <person name="Hsiao Y.Y."/>
            <person name="Niu S.C."/>
            <person name="Wang J.Y."/>
            <person name="Lin Y.C."/>
            <person name="Xu Q."/>
            <person name="Chen L.J."/>
            <person name="Yoshida K."/>
            <person name="Fujiwara S."/>
            <person name="Wang Z.W."/>
            <person name="Zhang Y.Q."/>
            <person name="Mitsuda N."/>
            <person name="Wang M."/>
            <person name="Liu G.H."/>
            <person name="Pecoraro L."/>
            <person name="Huang H.X."/>
            <person name="Xiao X.J."/>
            <person name="Lin M."/>
            <person name="Wu X.Y."/>
            <person name="Wu W.L."/>
            <person name="Chen Y.Y."/>
            <person name="Chang S.B."/>
            <person name="Sakamoto S."/>
            <person name="Ohme-Takagi M."/>
            <person name="Yagi M."/>
            <person name="Zeng S.J."/>
            <person name="Shen C.Y."/>
            <person name="Yeh C.M."/>
            <person name="Luo Y.B."/>
            <person name="Tsai W.C."/>
            <person name="Van de Peer Y."/>
            <person name="Liu Z.J."/>
        </authorList>
    </citation>
    <scope>NUCLEOTIDE SEQUENCE [LARGE SCALE GENOMIC DNA]</scope>
    <source>
        <strain evidence="3">cv. Shenzhen</strain>
        <tissue evidence="2">Stem</tissue>
    </source>
</reference>
<protein>
    <submittedName>
        <fullName evidence="2">Uncharacterized protein</fullName>
    </submittedName>
</protein>
<gene>
    <name evidence="2" type="ORF">AXF42_Ash007511</name>
</gene>